<evidence type="ECO:0000313" key="3">
    <source>
        <dbReference type="EMBL" id="KAG8460534.1"/>
    </source>
</evidence>
<keyword evidence="1" id="KW-0175">Coiled coil</keyword>
<reference evidence="3" key="1">
    <citation type="submission" date="2021-05" db="EMBL/GenBank/DDBJ databases">
        <title>The genome of the haptophyte Pavlova lutheri (Diacronema luteri, Pavlovales) - a model for lipid biosynthesis in eukaryotic algae.</title>
        <authorList>
            <person name="Hulatt C.J."/>
            <person name="Posewitz M.C."/>
        </authorList>
    </citation>
    <scope>NUCLEOTIDE SEQUENCE</scope>
    <source>
        <strain evidence="3">NIVA-4/92</strain>
    </source>
</reference>
<feature type="region of interest" description="Disordered" evidence="2">
    <location>
        <begin position="82"/>
        <end position="112"/>
    </location>
</feature>
<evidence type="ECO:0000313" key="4">
    <source>
        <dbReference type="Proteomes" id="UP000751190"/>
    </source>
</evidence>
<dbReference type="AlphaFoldDB" id="A0A8J5XGS4"/>
<name>A0A8J5XGS4_DIALT</name>
<gene>
    <name evidence="3" type="ORF">KFE25_013184</name>
</gene>
<dbReference type="Proteomes" id="UP000751190">
    <property type="component" value="Unassembled WGS sequence"/>
</dbReference>
<feature type="coiled-coil region" evidence="1">
    <location>
        <begin position="192"/>
        <end position="249"/>
    </location>
</feature>
<protein>
    <submittedName>
        <fullName evidence="3">Uncharacterized protein</fullName>
    </submittedName>
</protein>
<accession>A0A8J5XGS4</accession>
<evidence type="ECO:0000256" key="1">
    <source>
        <dbReference type="SAM" id="Coils"/>
    </source>
</evidence>
<evidence type="ECO:0000256" key="2">
    <source>
        <dbReference type="SAM" id="MobiDB-lite"/>
    </source>
</evidence>
<sequence>MVSNTVRTVYEARRARARRSACALALVCAAVCGEPVACFALASAMGSATIPLDSDRLSDVEYKNFFRFKRASDGDFDLFGSIDDGDEPSSLPPGGSATRKRCGGAGGVSSAGLKPSKRAAMAIRSEADPTALGLQAIGEAMAQKATSEATTSEHNAKMMQAFANNSREATTMFGQLNQQTNNRLDKEIELKAKQAAEELDFRRKQLELEEKRIAAEEKRIAAEEKKIAAEEKKIAAEERQTELREATQQQLLQLMQAHFSQPRPS</sequence>
<proteinExistence type="predicted"/>
<comment type="caution">
    <text evidence="3">The sequence shown here is derived from an EMBL/GenBank/DDBJ whole genome shotgun (WGS) entry which is preliminary data.</text>
</comment>
<keyword evidence="4" id="KW-1185">Reference proteome</keyword>
<dbReference type="EMBL" id="JAGTXO010000032">
    <property type="protein sequence ID" value="KAG8460534.1"/>
    <property type="molecule type" value="Genomic_DNA"/>
</dbReference>
<organism evidence="3 4">
    <name type="scientific">Diacronema lutheri</name>
    <name type="common">Unicellular marine alga</name>
    <name type="synonym">Monochrysis lutheri</name>
    <dbReference type="NCBI Taxonomy" id="2081491"/>
    <lineage>
        <taxon>Eukaryota</taxon>
        <taxon>Haptista</taxon>
        <taxon>Haptophyta</taxon>
        <taxon>Pavlovophyceae</taxon>
        <taxon>Pavlovales</taxon>
        <taxon>Pavlovaceae</taxon>
        <taxon>Diacronema</taxon>
    </lineage>
</organism>